<feature type="transmembrane region" description="Helical" evidence="5">
    <location>
        <begin position="206"/>
        <end position="223"/>
    </location>
</feature>
<dbReference type="KEGG" id="bex:A11Q_636"/>
<protein>
    <recommendedName>
        <fullName evidence="8">Chloride channel protein</fullName>
    </recommendedName>
</protein>
<evidence type="ECO:0000256" key="4">
    <source>
        <dbReference type="ARBA" id="ARBA00023136"/>
    </source>
</evidence>
<dbReference type="OrthoDB" id="9767361at2"/>
<evidence type="ECO:0000256" key="1">
    <source>
        <dbReference type="ARBA" id="ARBA00004141"/>
    </source>
</evidence>
<comment type="subcellular location">
    <subcellularLocation>
        <location evidence="1">Membrane</location>
        <topology evidence="1">Multi-pass membrane protein</topology>
    </subcellularLocation>
</comment>
<feature type="transmembrane region" description="Helical" evidence="5">
    <location>
        <begin position="321"/>
        <end position="340"/>
    </location>
</feature>
<evidence type="ECO:0000313" key="6">
    <source>
        <dbReference type="EMBL" id="AGH94856.1"/>
    </source>
</evidence>
<feature type="transmembrane region" description="Helical" evidence="5">
    <location>
        <begin position="12"/>
        <end position="36"/>
    </location>
</feature>
<feature type="transmembrane region" description="Helical" evidence="5">
    <location>
        <begin position="133"/>
        <end position="160"/>
    </location>
</feature>
<proteinExistence type="predicted"/>
<dbReference type="PATRIC" id="fig|1184267.3.peg.645"/>
<evidence type="ECO:0000256" key="5">
    <source>
        <dbReference type="SAM" id="Phobius"/>
    </source>
</evidence>
<dbReference type="Pfam" id="PF00654">
    <property type="entry name" value="Voltage_CLC"/>
    <property type="match status" value="1"/>
</dbReference>
<feature type="transmembrane region" description="Helical" evidence="5">
    <location>
        <begin position="292"/>
        <end position="314"/>
    </location>
</feature>
<accession>M4VA01</accession>
<dbReference type="SUPFAM" id="SSF81340">
    <property type="entry name" value="Clc chloride channel"/>
    <property type="match status" value="1"/>
</dbReference>
<evidence type="ECO:0008006" key="8">
    <source>
        <dbReference type="Google" id="ProtNLM"/>
    </source>
</evidence>
<sequence>MQKYQIKFENPFYALFLTLLLGVLVGLVTAGFLAALNWIAGFHAQQNVAFPWHLFLIPLVLGLSEWVRRHTLYFPIKVSELRSPARPEQWSKKMSGLHFLGTLLSHVSGASVGREGASVLYSAGFVRALGLQWFFWGPIVSSMGFAAVLGQYWVAPIFMFEFFQRTSVLQKVLGLIGSTVAVLLIQSLGLPHLFSGIPVDSFVGGFWDKLLLLMILGISSGYLMRAYKAIHYRLIYFFEERQFFWRLLFSLLLVGILFIPEFRKFQSLGLDQLNNLEHLQAMWLDAPVKLSLTVLSVSLGLWGGEFIPLVYAGVHWGQSLFVSWGQSATLGALVGAYLLFAAATRMRWTSYALLLLTVGFSWWFWGWILITFTLWFAGSRSLYRSH</sequence>
<feature type="transmembrane region" description="Helical" evidence="5">
    <location>
        <begin position="352"/>
        <end position="377"/>
    </location>
</feature>
<dbReference type="STRING" id="1184267.A11Q_636"/>
<feature type="transmembrane region" description="Helical" evidence="5">
    <location>
        <begin position="48"/>
        <end position="67"/>
    </location>
</feature>
<dbReference type="RefSeq" id="WP_015469346.1">
    <property type="nucleotide sequence ID" value="NC_020813.1"/>
</dbReference>
<keyword evidence="3 5" id="KW-1133">Transmembrane helix</keyword>
<reference evidence="6 7" key="1">
    <citation type="journal article" date="2013" name="ISME J.">
        <title>By their genes ye shall know them: genomic signatures of predatory bacteria.</title>
        <authorList>
            <person name="Pasternak Z."/>
            <person name="Pietrokovski S."/>
            <person name="Rotem O."/>
            <person name="Gophna U."/>
            <person name="Lurie-Weinberger M.N."/>
            <person name="Jurkevitch E."/>
        </authorList>
    </citation>
    <scope>NUCLEOTIDE SEQUENCE [LARGE SCALE GENOMIC DNA]</scope>
    <source>
        <strain evidence="6 7">JSS</strain>
    </source>
</reference>
<keyword evidence="4 5" id="KW-0472">Membrane</keyword>
<keyword evidence="7" id="KW-1185">Reference proteome</keyword>
<dbReference type="InterPro" id="IPR014743">
    <property type="entry name" value="Cl-channel_core"/>
</dbReference>
<dbReference type="AlphaFoldDB" id="M4VA01"/>
<dbReference type="Proteomes" id="UP000012040">
    <property type="component" value="Chromosome"/>
</dbReference>
<dbReference type="eggNOG" id="COG0038">
    <property type="taxonomic scope" value="Bacteria"/>
</dbReference>
<evidence type="ECO:0000256" key="2">
    <source>
        <dbReference type="ARBA" id="ARBA00022692"/>
    </source>
</evidence>
<dbReference type="EMBL" id="CP003537">
    <property type="protein sequence ID" value="AGH94856.1"/>
    <property type="molecule type" value="Genomic_DNA"/>
</dbReference>
<keyword evidence="2 5" id="KW-0812">Transmembrane</keyword>
<feature type="transmembrane region" description="Helical" evidence="5">
    <location>
        <begin position="243"/>
        <end position="260"/>
    </location>
</feature>
<feature type="transmembrane region" description="Helical" evidence="5">
    <location>
        <begin position="96"/>
        <end position="113"/>
    </location>
</feature>
<organism evidence="6 7">
    <name type="scientific">Pseudobdellovibrio exovorus JSS</name>
    <dbReference type="NCBI Taxonomy" id="1184267"/>
    <lineage>
        <taxon>Bacteria</taxon>
        <taxon>Pseudomonadati</taxon>
        <taxon>Bdellovibrionota</taxon>
        <taxon>Bdellovibrionia</taxon>
        <taxon>Bdellovibrionales</taxon>
        <taxon>Pseudobdellovibrionaceae</taxon>
        <taxon>Pseudobdellovibrio</taxon>
    </lineage>
</organism>
<dbReference type="InterPro" id="IPR001807">
    <property type="entry name" value="ClC"/>
</dbReference>
<dbReference type="GO" id="GO:0015108">
    <property type="term" value="F:chloride transmembrane transporter activity"/>
    <property type="evidence" value="ECO:0007669"/>
    <property type="project" value="InterPro"/>
</dbReference>
<gene>
    <name evidence="6" type="ORF">A11Q_636</name>
</gene>
<name>M4VA01_9BACT</name>
<feature type="transmembrane region" description="Helical" evidence="5">
    <location>
        <begin position="172"/>
        <end position="194"/>
    </location>
</feature>
<dbReference type="GO" id="GO:0016020">
    <property type="term" value="C:membrane"/>
    <property type="evidence" value="ECO:0007669"/>
    <property type="project" value="UniProtKB-SubCell"/>
</dbReference>
<dbReference type="Gene3D" id="1.10.3080.10">
    <property type="entry name" value="Clc chloride channel"/>
    <property type="match status" value="1"/>
</dbReference>
<evidence type="ECO:0000256" key="3">
    <source>
        <dbReference type="ARBA" id="ARBA00022989"/>
    </source>
</evidence>
<dbReference type="HOGENOM" id="CLU_715083_0_0_7"/>
<evidence type="ECO:0000313" key="7">
    <source>
        <dbReference type="Proteomes" id="UP000012040"/>
    </source>
</evidence>